<protein>
    <submittedName>
        <fullName evidence="1">Uncharacterized protein</fullName>
    </submittedName>
</protein>
<evidence type="ECO:0000313" key="2">
    <source>
        <dbReference type="Proteomes" id="UP001140949"/>
    </source>
</evidence>
<reference evidence="1" key="1">
    <citation type="journal article" date="2023" name="GigaByte">
        <title>Genome assembly of the bearded iris, Iris pallida Lam.</title>
        <authorList>
            <person name="Bruccoleri R.E."/>
            <person name="Oakeley E.J."/>
            <person name="Faust A.M.E."/>
            <person name="Altorfer M."/>
            <person name="Dessus-Babus S."/>
            <person name="Burckhardt D."/>
            <person name="Oertli M."/>
            <person name="Naumann U."/>
            <person name="Petersen F."/>
            <person name="Wong J."/>
        </authorList>
    </citation>
    <scope>NUCLEOTIDE SEQUENCE</scope>
    <source>
        <strain evidence="1">GSM-AAB239-AS_SAM_17_03QT</strain>
    </source>
</reference>
<name>A0AAX6GEF9_IRIPA</name>
<gene>
    <name evidence="1" type="ORF">M6B38_371145</name>
</gene>
<reference evidence="1" key="2">
    <citation type="submission" date="2023-04" db="EMBL/GenBank/DDBJ databases">
        <authorList>
            <person name="Bruccoleri R.E."/>
            <person name="Oakeley E.J."/>
            <person name="Faust A.-M."/>
            <person name="Dessus-Babus S."/>
            <person name="Altorfer M."/>
            <person name="Burckhardt D."/>
            <person name="Oertli M."/>
            <person name="Naumann U."/>
            <person name="Petersen F."/>
            <person name="Wong J."/>
        </authorList>
    </citation>
    <scope>NUCLEOTIDE SEQUENCE</scope>
    <source>
        <strain evidence="1">GSM-AAB239-AS_SAM_17_03QT</strain>
        <tissue evidence="1">Leaf</tissue>
    </source>
</reference>
<keyword evidence="2" id="KW-1185">Reference proteome</keyword>
<proteinExistence type="predicted"/>
<sequence>MYKVLVCDFRVFDSRTIGTKLKPGSDRWQ</sequence>
<dbReference type="Proteomes" id="UP001140949">
    <property type="component" value="Unassembled WGS sequence"/>
</dbReference>
<comment type="caution">
    <text evidence="1">The sequence shown here is derived from an EMBL/GenBank/DDBJ whole genome shotgun (WGS) entry which is preliminary data.</text>
</comment>
<organism evidence="1 2">
    <name type="scientific">Iris pallida</name>
    <name type="common">Sweet iris</name>
    <dbReference type="NCBI Taxonomy" id="29817"/>
    <lineage>
        <taxon>Eukaryota</taxon>
        <taxon>Viridiplantae</taxon>
        <taxon>Streptophyta</taxon>
        <taxon>Embryophyta</taxon>
        <taxon>Tracheophyta</taxon>
        <taxon>Spermatophyta</taxon>
        <taxon>Magnoliopsida</taxon>
        <taxon>Liliopsida</taxon>
        <taxon>Asparagales</taxon>
        <taxon>Iridaceae</taxon>
        <taxon>Iridoideae</taxon>
        <taxon>Irideae</taxon>
        <taxon>Iris</taxon>
    </lineage>
</organism>
<dbReference type="EMBL" id="JANAVB010020797">
    <property type="protein sequence ID" value="KAJ6826648.1"/>
    <property type="molecule type" value="Genomic_DNA"/>
</dbReference>
<evidence type="ECO:0000313" key="1">
    <source>
        <dbReference type="EMBL" id="KAJ6826648.1"/>
    </source>
</evidence>
<accession>A0AAX6GEF9</accession>
<dbReference type="AlphaFoldDB" id="A0AAX6GEF9"/>